<feature type="region of interest" description="Disordered" evidence="3">
    <location>
        <begin position="1"/>
        <end position="20"/>
    </location>
</feature>
<keyword evidence="2" id="KW-0503">Monooxygenase</keyword>
<organism evidence="4 5">
    <name type="scientific">Streptomyces javensis</name>
    <dbReference type="NCBI Taxonomy" id="114698"/>
    <lineage>
        <taxon>Bacteria</taxon>
        <taxon>Bacillati</taxon>
        <taxon>Actinomycetota</taxon>
        <taxon>Actinomycetes</taxon>
        <taxon>Kitasatosporales</taxon>
        <taxon>Streptomycetaceae</taxon>
        <taxon>Streptomyces</taxon>
        <taxon>Streptomyces violaceusniger group</taxon>
    </lineage>
</organism>
<dbReference type="Gene3D" id="1.10.630.10">
    <property type="entry name" value="Cytochrome P450"/>
    <property type="match status" value="1"/>
</dbReference>
<accession>A0ABP4HAU7</accession>
<dbReference type="PROSITE" id="PS00086">
    <property type="entry name" value="CYTOCHROME_P450"/>
    <property type="match status" value="1"/>
</dbReference>
<dbReference type="InterPro" id="IPR002397">
    <property type="entry name" value="Cyt_P450_B"/>
</dbReference>
<keyword evidence="5" id="KW-1185">Reference proteome</keyword>
<keyword evidence="2" id="KW-0479">Metal-binding</keyword>
<dbReference type="InterPro" id="IPR036396">
    <property type="entry name" value="Cyt_P450_sf"/>
</dbReference>
<comment type="similarity">
    <text evidence="1 2">Belongs to the cytochrome P450 family.</text>
</comment>
<protein>
    <submittedName>
        <fullName evidence="4">Cytochrome P450</fullName>
    </submittedName>
</protein>
<dbReference type="PANTHER" id="PTHR46696:SF1">
    <property type="entry name" value="CYTOCHROME P450 YJIB-RELATED"/>
    <property type="match status" value="1"/>
</dbReference>
<dbReference type="EMBL" id="BAAAIH010000002">
    <property type="protein sequence ID" value="GAA1252087.1"/>
    <property type="molecule type" value="Genomic_DNA"/>
</dbReference>
<keyword evidence="2" id="KW-0560">Oxidoreductase</keyword>
<evidence type="ECO:0000256" key="2">
    <source>
        <dbReference type="RuleBase" id="RU000461"/>
    </source>
</evidence>
<keyword evidence="2" id="KW-0408">Iron</keyword>
<evidence type="ECO:0000313" key="5">
    <source>
        <dbReference type="Proteomes" id="UP001500282"/>
    </source>
</evidence>
<dbReference type="Pfam" id="PF00067">
    <property type="entry name" value="p450"/>
    <property type="match status" value="1"/>
</dbReference>
<name>A0ABP4HAU7_9ACTN</name>
<gene>
    <name evidence="4" type="ORF">GCM10009579_07460</name>
</gene>
<comment type="caution">
    <text evidence="4">The sequence shown here is derived from an EMBL/GenBank/DDBJ whole genome shotgun (WGS) entry which is preliminary data.</text>
</comment>
<dbReference type="InterPro" id="IPR001128">
    <property type="entry name" value="Cyt_P450"/>
</dbReference>
<dbReference type="PRINTS" id="PR00359">
    <property type="entry name" value="BP450"/>
</dbReference>
<keyword evidence="2" id="KW-0349">Heme</keyword>
<proteinExistence type="inferred from homology"/>
<evidence type="ECO:0000256" key="3">
    <source>
        <dbReference type="SAM" id="MobiDB-lite"/>
    </source>
</evidence>
<sequence length="412" mass="45721">MTTTTASGTASAEEAPFFPAPRSCPFSAPEQHTAFREAGGLHKVTIWDGSTHWLATRHADIRAVLSSPSFSADVRNPDFPLVHSNQPEHEGGLFLRLDDPEHARLRQMLTKEFSVRRTQAMRERLLRITDELIDAMLAKGGPVDFIQDFALPLPSRAICLILGVPYEDHALFERHANAGTDLDVSHEERARTQREAFAYYEALVERKRREPSDDMISRLLAHHTGPDGFAPEMLPVLVGILVGAGHETTANMLGLGTVALLVNPEQRDRLRDRPELAPSAAEEMLRYWSIVSTDPRRVALEDVEVGGQLVREGEGVIVSLIAGNRDPRAFGANEGESLADTLDIGRNARRHVAFGFGSHQCLGQNLARVEMQVAWPRLFERIPGLRLAIAEDELPFKRNSIVYGLTSLPVTW</sequence>
<dbReference type="PRINTS" id="PR00385">
    <property type="entry name" value="P450"/>
</dbReference>
<dbReference type="Proteomes" id="UP001500282">
    <property type="component" value="Unassembled WGS sequence"/>
</dbReference>
<reference evidence="5" key="1">
    <citation type="journal article" date="2019" name="Int. J. Syst. Evol. Microbiol.">
        <title>The Global Catalogue of Microorganisms (GCM) 10K type strain sequencing project: providing services to taxonomists for standard genome sequencing and annotation.</title>
        <authorList>
            <consortium name="The Broad Institute Genomics Platform"/>
            <consortium name="The Broad Institute Genome Sequencing Center for Infectious Disease"/>
            <person name="Wu L."/>
            <person name="Ma J."/>
        </authorList>
    </citation>
    <scope>NUCLEOTIDE SEQUENCE [LARGE SCALE GENOMIC DNA]</scope>
    <source>
        <strain evidence="5">JCM 11448</strain>
    </source>
</reference>
<dbReference type="SUPFAM" id="SSF48264">
    <property type="entry name" value="Cytochrome P450"/>
    <property type="match status" value="1"/>
</dbReference>
<dbReference type="InterPro" id="IPR017972">
    <property type="entry name" value="Cyt_P450_CS"/>
</dbReference>
<dbReference type="CDD" id="cd11030">
    <property type="entry name" value="CYP105-like"/>
    <property type="match status" value="1"/>
</dbReference>
<dbReference type="PANTHER" id="PTHR46696">
    <property type="entry name" value="P450, PUTATIVE (EUROFUNG)-RELATED"/>
    <property type="match status" value="1"/>
</dbReference>
<evidence type="ECO:0000256" key="1">
    <source>
        <dbReference type="ARBA" id="ARBA00010617"/>
    </source>
</evidence>
<evidence type="ECO:0000313" key="4">
    <source>
        <dbReference type="EMBL" id="GAA1252087.1"/>
    </source>
</evidence>